<evidence type="ECO:0000313" key="9">
    <source>
        <dbReference type="EMBL" id="MCG9024577.1"/>
    </source>
</evidence>
<dbReference type="RefSeq" id="WP_239893388.1">
    <property type="nucleotide sequence ID" value="NZ_JAJAXM010000002.1"/>
</dbReference>
<sequence length="414" mass="44683">MAQNDPQWGGGRRGDGPPDLDELFRRLNQKLSRLLGGGKGNGNGPSGGPAVPSPSPRGIKGGAIALVGVLAALWLGSGFFVVDAREEAVVLRLGSYDRTATAGLQWHIPYPFEKVEIVNMTEVRSVEVGYRGNAKNRMPDESLMLTEDLNIVDVQLSVQYDVQDARAFLFNNVYTEPGGQGIVKSVTESAISQVVGQNKIDFVLNEGRTKIASDTQTLIQKILDLYGMGLRVIKVNINNVQPPDQVQAAFEDAVKAGQDKEKSRNEAQAYANDVVPRATGMAARLIEEAQGYSQRVVASAEGEASRFKAVLGEYQKAPVVMRDRLYIDTMQQILQNTTKVLVDGKNGQNLLYLPFDKLMDINKKPSSGTASAPAAQADTPPLASEPPVRVVTPSANGRPTERAERGGRNLQGGQ</sequence>
<comment type="subunit">
    <text evidence="6">HflC and HflK may interact to form a multimeric complex.</text>
</comment>
<dbReference type="GO" id="GO:0016020">
    <property type="term" value="C:membrane"/>
    <property type="evidence" value="ECO:0007669"/>
    <property type="project" value="UniProtKB-SubCell"/>
</dbReference>
<comment type="similarity">
    <text evidence="2 6">Belongs to the band 7/mec-2 family. HflK subfamily.</text>
</comment>
<evidence type="ECO:0000256" key="4">
    <source>
        <dbReference type="ARBA" id="ARBA00022989"/>
    </source>
</evidence>
<comment type="caution">
    <text evidence="9">The sequence shown here is derived from an EMBL/GenBank/DDBJ whole genome shotgun (WGS) entry which is preliminary data.</text>
</comment>
<dbReference type="GO" id="GO:0008233">
    <property type="term" value="F:peptidase activity"/>
    <property type="evidence" value="ECO:0007669"/>
    <property type="project" value="UniProtKB-KW"/>
</dbReference>
<dbReference type="InterPro" id="IPR010201">
    <property type="entry name" value="HflK"/>
</dbReference>
<dbReference type="SMART" id="SM00244">
    <property type="entry name" value="PHB"/>
    <property type="match status" value="1"/>
</dbReference>
<reference evidence="9 10" key="1">
    <citation type="submission" date="2021-10" db="EMBL/GenBank/DDBJ databases">
        <title>Whole-genome sequencing analysis of Laribacter hongkongensis: virulence gene profiles, carbohydrate-active enzyme prediction, and antimicrobial resistance characterization.</title>
        <authorList>
            <person name="Yuan P."/>
            <person name="Zhan Y."/>
            <person name="Chen D."/>
        </authorList>
    </citation>
    <scope>NUCLEOTIDE SEQUENCE [LARGE SCALE GENOMIC DNA]</scope>
    <source>
        <strain evidence="9 10">W67</strain>
    </source>
</reference>
<organism evidence="9 10">
    <name type="scientific">Laribacter hongkongensis</name>
    <dbReference type="NCBI Taxonomy" id="168471"/>
    <lineage>
        <taxon>Bacteria</taxon>
        <taxon>Pseudomonadati</taxon>
        <taxon>Pseudomonadota</taxon>
        <taxon>Betaproteobacteria</taxon>
        <taxon>Neisseriales</taxon>
        <taxon>Aquaspirillaceae</taxon>
        <taxon>Laribacter</taxon>
    </lineage>
</organism>
<dbReference type="Proteomes" id="UP001200247">
    <property type="component" value="Unassembled WGS sequence"/>
</dbReference>
<dbReference type="AlphaFoldDB" id="A0ABD4SM86"/>
<comment type="subcellular location">
    <subcellularLocation>
        <location evidence="1">Membrane</location>
        <topology evidence="1">Single-pass membrane protein</topology>
    </subcellularLocation>
</comment>
<protein>
    <recommendedName>
        <fullName evidence="6">Protein HflK</fullName>
    </recommendedName>
</protein>
<dbReference type="InterPro" id="IPR001107">
    <property type="entry name" value="Band_7"/>
</dbReference>
<keyword evidence="4" id="KW-1133">Transmembrane helix</keyword>
<evidence type="ECO:0000256" key="5">
    <source>
        <dbReference type="ARBA" id="ARBA00023136"/>
    </source>
</evidence>
<dbReference type="SUPFAM" id="SSF117892">
    <property type="entry name" value="Band 7/SPFH domain"/>
    <property type="match status" value="1"/>
</dbReference>
<dbReference type="Pfam" id="PF01145">
    <property type="entry name" value="Band_7"/>
    <property type="match status" value="1"/>
</dbReference>
<evidence type="ECO:0000313" key="10">
    <source>
        <dbReference type="Proteomes" id="UP001200247"/>
    </source>
</evidence>
<feature type="domain" description="Band 7" evidence="8">
    <location>
        <begin position="77"/>
        <end position="254"/>
    </location>
</feature>
<keyword evidence="9" id="KW-0645">Protease</keyword>
<dbReference type="GO" id="GO:0006508">
    <property type="term" value="P:proteolysis"/>
    <property type="evidence" value="ECO:0007669"/>
    <property type="project" value="UniProtKB-KW"/>
</dbReference>
<evidence type="ECO:0000256" key="2">
    <source>
        <dbReference type="ARBA" id="ARBA00006971"/>
    </source>
</evidence>
<proteinExistence type="inferred from homology"/>
<evidence type="ECO:0000256" key="6">
    <source>
        <dbReference type="RuleBase" id="RU364113"/>
    </source>
</evidence>
<keyword evidence="3" id="KW-0812">Transmembrane</keyword>
<gene>
    <name evidence="9" type="primary">hflK</name>
    <name evidence="9" type="ORF">LH440_01415</name>
</gene>
<evidence type="ECO:0000256" key="7">
    <source>
        <dbReference type="SAM" id="MobiDB-lite"/>
    </source>
</evidence>
<dbReference type="CDD" id="cd03404">
    <property type="entry name" value="SPFH_HflK"/>
    <property type="match status" value="1"/>
</dbReference>
<dbReference type="NCBIfam" id="TIGR01933">
    <property type="entry name" value="hflK"/>
    <property type="match status" value="1"/>
</dbReference>
<keyword evidence="9" id="KW-0378">Hydrolase</keyword>
<feature type="compositionally biased region" description="Gly residues" evidence="7">
    <location>
        <begin position="35"/>
        <end position="47"/>
    </location>
</feature>
<dbReference type="InterPro" id="IPR036013">
    <property type="entry name" value="Band_7/SPFH_dom_sf"/>
</dbReference>
<dbReference type="Gene3D" id="3.30.479.30">
    <property type="entry name" value="Band 7 domain"/>
    <property type="match status" value="1"/>
</dbReference>
<feature type="region of interest" description="Disordered" evidence="7">
    <location>
        <begin position="1"/>
        <end position="55"/>
    </location>
</feature>
<dbReference type="InterPro" id="IPR020980">
    <property type="entry name" value="Membrane_HflK_N"/>
</dbReference>
<feature type="region of interest" description="Disordered" evidence="7">
    <location>
        <begin position="364"/>
        <end position="414"/>
    </location>
</feature>
<evidence type="ECO:0000256" key="1">
    <source>
        <dbReference type="ARBA" id="ARBA00004167"/>
    </source>
</evidence>
<accession>A0ABD4SM86</accession>
<name>A0ABD4SM86_9NEIS</name>
<dbReference type="InterPro" id="IPR050710">
    <property type="entry name" value="Band7/mec-2_domain"/>
</dbReference>
<dbReference type="PANTHER" id="PTHR43327">
    <property type="entry name" value="STOMATIN-LIKE PROTEIN 2, MITOCHONDRIAL"/>
    <property type="match status" value="1"/>
</dbReference>
<evidence type="ECO:0000259" key="8">
    <source>
        <dbReference type="SMART" id="SM00244"/>
    </source>
</evidence>
<keyword evidence="5" id="KW-0472">Membrane</keyword>
<dbReference type="PANTHER" id="PTHR43327:SF2">
    <property type="entry name" value="MODULATOR OF FTSH PROTEASE HFLK"/>
    <property type="match status" value="1"/>
</dbReference>
<comment type="function">
    <text evidence="6">HflC and HflK could encode or regulate a protease.</text>
</comment>
<dbReference type="Pfam" id="PF12221">
    <property type="entry name" value="HflK_N"/>
    <property type="match status" value="1"/>
</dbReference>
<evidence type="ECO:0000256" key="3">
    <source>
        <dbReference type="ARBA" id="ARBA00022692"/>
    </source>
</evidence>
<dbReference type="EMBL" id="JAJAXM010000002">
    <property type="protein sequence ID" value="MCG9024577.1"/>
    <property type="molecule type" value="Genomic_DNA"/>
</dbReference>